<reference evidence="2" key="1">
    <citation type="journal article" date="2019" name="Int. J. Syst. Evol. Microbiol.">
        <title>The Global Catalogue of Microorganisms (GCM) 10K type strain sequencing project: providing services to taxonomists for standard genome sequencing and annotation.</title>
        <authorList>
            <consortium name="The Broad Institute Genomics Platform"/>
            <consortium name="The Broad Institute Genome Sequencing Center for Infectious Disease"/>
            <person name="Wu L."/>
            <person name="Ma J."/>
        </authorList>
    </citation>
    <scope>NUCLEOTIDE SEQUENCE [LARGE SCALE GENOMIC DNA]</scope>
    <source>
        <strain evidence="2">JCM 17688</strain>
    </source>
</reference>
<sequence length="92" mass="10255">MRTWVDEALASGRPRLELEFALANRDDPTVVDREGARNREAVLSLESSLERVAPAVVDGPVPARRISEIILDLAFGLAVRTTRLLDWSLTDR</sequence>
<evidence type="ECO:0000313" key="2">
    <source>
        <dbReference type="Proteomes" id="UP001500635"/>
    </source>
</evidence>
<dbReference type="EMBL" id="BAABFR010000003">
    <property type="protein sequence ID" value="GAA4383639.1"/>
    <property type="molecule type" value="Genomic_DNA"/>
</dbReference>
<name>A0ABP8J267_9ACTN</name>
<proteinExistence type="predicted"/>
<organism evidence="1 2">
    <name type="scientific">Tsukamurella soli</name>
    <dbReference type="NCBI Taxonomy" id="644556"/>
    <lineage>
        <taxon>Bacteria</taxon>
        <taxon>Bacillati</taxon>
        <taxon>Actinomycetota</taxon>
        <taxon>Actinomycetes</taxon>
        <taxon>Mycobacteriales</taxon>
        <taxon>Tsukamurellaceae</taxon>
        <taxon>Tsukamurella</taxon>
    </lineage>
</organism>
<comment type="caution">
    <text evidence="1">The sequence shown here is derived from an EMBL/GenBank/DDBJ whole genome shotgun (WGS) entry which is preliminary data.</text>
</comment>
<evidence type="ECO:0000313" key="1">
    <source>
        <dbReference type="EMBL" id="GAA4383639.1"/>
    </source>
</evidence>
<gene>
    <name evidence="1" type="ORF">GCM10023147_03070</name>
</gene>
<dbReference type="Proteomes" id="UP001500635">
    <property type="component" value="Unassembled WGS sequence"/>
</dbReference>
<dbReference type="RefSeq" id="WP_344989892.1">
    <property type="nucleotide sequence ID" value="NZ_BAABFR010000003.1"/>
</dbReference>
<keyword evidence="2" id="KW-1185">Reference proteome</keyword>
<protein>
    <submittedName>
        <fullName evidence="1">Uncharacterized protein</fullName>
    </submittedName>
</protein>
<accession>A0ABP8J267</accession>